<dbReference type="EMBL" id="PVBT01000005">
    <property type="protein sequence ID" value="PRD51664.1"/>
    <property type="molecule type" value="Genomic_DNA"/>
</dbReference>
<dbReference type="RefSeq" id="WP_105735221.1">
    <property type="nucleotide sequence ID" value="NZ_PVBT01000005.1"/>
</dbReference>
<keyword evidence="2" id="KW-1185">Reference proteome</keyword>
<sequence>MKRTQYSVARVEIISNHLTEVIQDLRLVDVADYIAFIRCELFGNIADIVNSATELTFYPDTLTFGLGGEYALDWNTAPKVMLDLEFSNMGVNAYFRLTLSSESAEIDLHHLRFAETGHSPAQNTALLAQAFENARLPQLSASAKAQ</sequence>
<comment type="caution">
    <text evidence="1">The sequence shown here is derived from an EMBL/GenBank/DDBJ whole genome shotgun (WGS) entry which is preliminary data.</text>
</comment>
<proteinExistence type="predicted"/>
<protein>
    <submittedName>
        <fullName evidence="1">Uncharacterized protein</fullName>
    </submittedName>
</protein>
<dbReference type="AlphaFoldDB" id="A0A2S9JFG6"/>
<evidence type="ECO:0000313" key="1">
    <source>
        <dbReference type="EMBL" id="PRD51664.1"/>
    </source>
</evidence>
<evidence type="ECO:0000313" key="2">
    <source>
        <dbReference type="Proteomes" id="UP000238563"/>
    </source>
</evidence>
<dbReference type="Proteomes" id="UP000238563">
    <property type="component" value="Unassembled WGS sequence"/>
</dbReference>
<gene>
    <name evidence="1" type="ORF">C5750_17575</name>
</gene>
<accession>A0A2S9JFG6</accession>
<dbReference type="OrthoDB" id="7862614at2"/>
<reference evidence="1 2" key="1">
    <citation type="submission" date="2018-02" db="EMBL/GenBank/DDBJ databases">
        <title>The draft genome of Phyllobacterium myrsinacearum DSM5892.</title>
        <authorList>
            <person name="Li L."/>
            <person name="Liu L."/>
            <person name="Zhang X."/>
            <person name="Wang T."/>
        </authorList>
    </citation>
    <scope>NUCLEOTIDE SEQUENCE [LARGE SCALE GENOMIC DNA]</scope>
    <source>
        <strain evidence="1 2">DSM 5892</strain>
    </source>
</reference>
<organism evidence="1 2">
    <name type="scientific">Phyllobacterium myrsinacearum</name>
    <dbReference type="NCBI Taxonomy" id="28101"/>
    <lineage>
        <taxon>Bacteria</taxon>
        <taxon>Pseudomonadati</taxon>
        <taxon>Pseudomonadota</taxon>
        <taxon>Alphaproteobacteria</taxon>
        <taxon>Hyphomicrobiales</taxon>
        <taxon>Phyllobacteriaceae</taxon>
        <taxon>Phyllobacterium</taxon>
    </lineage>
</organism>
<name>A0A2S9JFG6_9HYPH</name>